<feature type="transmembrane region" description="Helical" evidence="7">
    <location>
        <begin position="72"/>
        <end position="88"/>
    </location>
</feature>
<keyword evidence="5 7" id="KW-1133">Transmembrane helix</keyword>
<dbReference type="InterPro" id="IPR007182">
    <property type="entry name" value="MnhB"/>
</dbReference>
<keyword evidence="3" id="KW-1003">Cell membrane</keyword>
<dbReference type="Proteomes" id="UP001596119">
    <property type="component" value="Unassembled WGS sequence"/>
</dbReference>
<comment type="subcellular location">
    <subcellularLocation>
        <location evidence="1">Cell membrane</location>
        <topology evidence="1">Multi-pass membrane protein</topology>
    </subcellularLocation>
</comment>
<evidence type="ECO:0000256" key="4">
    <source>
        <dbReference type="ARBA" id="ARBA00022692"/>
    </source>
</evidence>
<feature type="domain" description="Na+/H+ antiporter MnhB subunit-related protein" evidence="8">
    <location>
        <begin position="107"/>
        <end position="228"/>
    </location>
</feature>
<sequence>MTRRARLVVFAVAAAAVGVLLVVTVVGMPPFGNTFHPYRDAAVAAALAHGTANVVSGVNYDLRALDTLGEETILLGSVVGAAVLLRPGREERERTEVPEGGPPLQAVRLVGYLLLPVTLVLGLDLVAHGHLTPGGGFQGGVVLGTGLHLLYLAGGFRALERLRTFSPFEVGEAVGTTAFVAVGLAGLVAAGSFLANVLPLGTFGSLASGGIVSLLNVAVGLEVASGVVVLLGHFLDQALRVERR</sequence>
<feature type="transmembrane region" description="Helical" evidence="7">
    <location>
        <begin position="109"/>
        <end position="131"/>
    </location>
</feature>
<evidence type="ECO:0000313" key="10">
    <source>
        <dbReference type="Proteomes" id="UP001596119"/>
    </source>
</evidence>
<evidence type="ECO:0000256" key="5">
    <source>
        <dbReference type="ARBA" id="ARBA00022989"/>
    </source>
</evidence>
<evidence type="ECO:0000256" key="2">
    <source>
        <dbReference type="ARBA" id="ARBA00009425"/>
    </source>
</evidence>
<evidence type="ECO:0000256" key="6">
    <source>
        <dbReference type="ARBA" id="ARBA00023136"/>
    </source>
</evidence>
<feature type="transmembrane region" description="Helical" evidence="7">
    <location>
        <begin position="137"/>
        <end position="156"/>
    </location>
</feature>
<organism evidence="9 10">
    <name type="scientific">Pseudonocardia lutea</name>
    <dbReference type="NCBI Taxonomy" id="2172015"/>
    <lineage>
        <taxon>Bacteria</taxon>
        <taxon>Bacillati</taxon>
        <taxon>Actinomycetota</taxon>
        <taxon>Actinomycetes</taxon>
        <taxon>Pseudonocardiales</taxon>
        <taxon>Pseudonocardiaceae</taxon>
        <taxon>Pseudonocardia</taxon>
    </lineage>
</organism>
<dbReference type="RefSeq" id="WP_379565742.1">
    <property type="nucleotide sequence ID" value="NZ_JBHSQK010000019.1"/>
</dbReference>
<dbReference type="PANTHER" id="PTHR33932">
    <property type="entry name" value="NA(+)/H(+) ANTIPORTER SUBUNIT B"/>
    <property type="match status" value="1"/>
</dbReference>
<accession>A0ABW1I8H9</accession>
<evidence type="ECO:0000256" key="7">
    <source>
        <dbReference type="SAM" id="Phobius"/>
    </source>
</evidence>
<feature type="transmembrane region" description="Helical" evidence="7">
    <location>
        <begin position="7"/>
        <end position="28"/>
    </location>
</feature>
<dbReference type="EMBL" id="JBHSQK010000019">
    <property type="protein sequence ID" value="MFC5948689.1"/>
    <property type="molecule type" value="Genomic_DNA"/>
</dbReference>
<feature type="transmembrane region" description="Helical" evidence="7">
    <location>
        <begin position="210"/>
        <end position="235"/>
    </location>
</feature>
<evidence type="ECO:0000313" key="9">
    <source>
        <dbReference type="EMBL" id="MFC5948689.1"/>
    </source>
</evidence>
<keyword evidence="4 7" id="KW-0812">Transmembrane</keyword>
<dbReference type="InterPro" id="IPR050622">
    <property type="entry name" value="CPA3_antiporter_subunitB"/>
</dbReference>
<feature type="transmembrane region" description="Helical" evidence="7">
    <location>
        <begin position="177"/>
        <end position="198"/>
    </location>
</feature>
<evidence type="ECO:0000256" key="1">
    <source>
        <dbReference type="ARBA" id="ARBA00004651"/>
    </source>
</evidence>
<keyword evidence="6 7" id="KW-0472">Membrane</keyword>
<evidence type="ECO:0000256" key="3">
    <source>
        <dbReference type="ARBA" id="ARBA00022475"/>
    </source>
</evidence>
<proteinExistence type="inferred from homology"/>
<comment type="caution">
    <text evidence="9">The sequence shown here is derived from an EMBL/GenBank/DDBJ whole genome shotgun (WGS) entry which is preliminary data.</text>
</comment>
<evidence type="ECO:0000259" key="8">
    <source>
        <dbReference type="Pfam" id="PF04039"/>
    </source>
</evidence>
<protein>
    <submittedName>
        <fullName evidence="9">MnhB domain-containing protein</fullName>
    </submittedName>
</protein>
<dbReference type="Pfam" id="PF04039">
    <property type="entry name" value="MnhB"/>
    <property type="match status" value="1"/>
</dbReference>
<reference evidence="10" key="1">
    <citation type="journal article" date="2019" name="Int. J. Syst. Evol. Microbiol.">
        <title>The Global Catalogue of Microorganisms (GCM) 10K type strain sequencing project: providing services to taxonomists for standard genome sequencing and annotation.</title>
        <authorList>
            <consortium name="The Broad Institute Genomics Platform"/>
            <consortium name="The Broad Institute Genome Sequencing Center for Infectious Disease"/>
            <person name="Wu L."/>
            <person name="Ma J."/>
        </authorList>
    </citation>
    <scope>NUCLEOTIDE SEQUENCE [LARGE SCALE GENOMIC DNA]</scope>
    <source>
        <strain evidence="10">CGMCC 4.7397</strain>
    </source>
</reference>
<comment type="similarity">
    <text evidence="2">Belongs to the CPA3 antiporters (TC 2.A.63) subunit B family.</text>
</comment>
<name>A0ABW1I8H9_9PSEU</name>
<dbReference type="PANTHER" id="PTHR33932:SF4">
    <property type="entry name" value="NA(+)_H(+) ANTIPORTER SUBUNIT B"/>
    <property type="match status" value="1"/>
</dbReference>
<keyword evidence="10" id="KW-1185">Reference proteome</keyword>
<gene>
    <name evidence="9" type="ORF">ACFQH9_10430</name>
</gene>